<dbReference type="PROSITE" id="PS50926">
    <property type="entry name" value="TRAM"/>
    <property type="match status" value="1"/>
</dbReference>
<proteinExistence type="predicted"/>
<evidence type="ECO:0000313" key="2">
    <source>
        <dbReference type="EMBL" id="PNH01892.1"/>
    </source>
</evidence>
<reference evidence="2 3" key="1">
    <citation type="journal article" date="2017" name="Mol. Biol. Evol.">
        <title>The 4-celled Tetrabaena socialis nuclear genome reveals the essential components for genetic control of cell number at the origin of multicellularity in the volvocine lineage.</title>
        <authorList>
            <person name="Featherston J."/>
            <person name="Arakaki Y."/>
            <person name="Hanschen E.R."/>
            <person name="Ferris P.J."/>
            <person name="Michod R.E."/>
            <person name="Olson B.J.S.C."/>
            <person name="Nozaki H."/>
            <person name="Durand P.M."/>
        </authorList>
    </citation>
    <scope>NUCLEOTIDE SEQUENCE [LARGE SCALE GENOMIC DNA]</scope>
    <source>
        <strain evidence="2 3">NIES-571</strain>
    </source>
</reference>
<dbReference type="InterPro" id="IPR002792">
    <property type="entry name" value="TRAM_dom"/>
</dbReference>
<keyword evidence="2" id="KW-0808">Transferase</keyword>
<feature type="domain" description="TRAM" evidence="1">
    <location>
        <begin position="9"/>
        <end position="73"/>
    </location>
</feature>
<dbReference type="EMBL" id="PGGS01000769">
    <property type="protein sequence ID" value="PNH01892.1"/>
    <property type="molecule type" value="Genomic_DNA"/>
</dbReference>
<dbReference type="GO" id="GO:0016740">
    <property type="term" value="F:transferase activity"/>
    <property type="evidence" value="ECO:0007669"/>
    <property type="project" value="UniProtKB-KW"/>
</dbReference>
<organism evidence="2 3">
    <name type="scientific">Tetrabaena socialis</name>
    <dbReference type="NCBI Taxonomy" id="47790"/>
    <lineage>
        <taxon>Eukaryota</taxon>
        <taxon>Viridiplantae</taxon>
        <taxon>Chlorophyta</taxon>
        <taxon>core chlorophytes</taxon>
        <taxon>Chlorophyceae</taxon>
        <taxon>CS clade</taxon>
        <taxon>Chlamydomonadales</taxon>
        <taxon>Tetrabaenaceae</taxon>
        <taxon>Tetrabaena</taxon>
    </lineage>
</organism>
<sequence>MEVATERAQRFRGRTLEVLVEGPNPKNPRQAFGRLRHNKLVYFGGDGKELHGQLVMVRLDECNAFSMFGEVVEVVGNRAAMPGAAVGGPVLAEAREAVAV</sequence>
<name>A0A2J7ZNP7_9CHLO</name>
<evidence type="ECO:0000313" key="3">
    <source>
        <dbReference type="Proteomes" id="UP000236333"/>
    </source>
</evidence>
<evidence type="ECO:0000259" key="1">
    <source>
        <dbReference type="PROSITE" id="PS50926"/>
    </source>
</evidence>
<dbReference type="Proteomes" id="UP000236333">
    <property type="component" value="Unassembled WGS sequence"/>
</dbReference>
<keyword evidence="3" id="KW-1185">Reference proteome</keyword>
<accession>A0A2J7ZNP7</accession>
<protein>
    <submittedName>
        <fullName evidence="2">(Dimethylallyl)adenosine tRNA methylthiotransferase MiaB</fullName>
    </submittedName>
</protein>
<dbReference type="OrthoDB" id="190098at2759"/>
<dbReference type="AlphaFoldDB" id="A0A2J7ZNP7"/>
<dbReference type="Pfam" id="PF01938">
    <property type="entry name" value="TRAM"/>
    <property type="match status" value="1"/>
</dbReference>
<comment type="caution">
    <text evidence="2">The sequence shown here is derived from an EMBL/GenBank/DDBJ whole genome shotgun (WGS) entry which is preliminary data.</text>
</comment>
<gene>
    <name evidence="2" type="ORF">TSOC_012175</name>
</gene>